<reference evidence="5" key="1">
    <citation type="journal article" date="2016" name="Nat. Genet.">
        <title>The genome sequences of Arachis duranensis and Arachis ipaensis, the diploid ancestors of cultivated peanut.</title>
        <authorList>
            <person name="Bertioli D.J."/>
            <person name="Cannon S.B."/>
            <person name="Froenicke L."/>
            <person name="Huang G."/>
            <person name="Farmer A.D."/>
            <person name="Cannon E.K."/>
            <person name="Liu X."/>
            <person name="Gao D."/>
            <person name="Clevenger J."/>
            <person name="Dash S."/>
            <person name="Ren L."/>
            <person name="Moretzsohn M.C."/>
            <person name="Shirasawa K."/>
            <person name="Huang W."/>
            <person name="Vidigal B."/>
            <person name="Abernathy B."/>
            <person name="Chu Y."/>
            <person name="Niederhuth C.E."/>
            <person name="Umale P."/>
            <person name="Araujo A.C."/>
            <person name="Kozik A."/>
            <person name="Kim K.D."/>
            <person name="Burow M.D."/>
            <person name="Varshney R.K."/>
            <person name="Wang X."/>
            <person name="Zhang X."/>
            <person name="Barkley N."/>
            <person name="Guimaraes P.M."/>
            <person name="Isobe S."/>
            <person name="Guo B."/>
            <person name="Liao B."/>
            <person name="Stalker H.T."/>
            <person name="Schmitz R.J."/>
            <person name="Scheffler B.E."/>
            <person name="Leal-Bertioli S.C."/>
            <person name="Xun X."/>
            <person name="Jackson S.A."/>
            <person name="Michelmore R."/>
            <person name="Ozias-Akins P."/>
        </authorList>
    </citation>
    <scope>NUCLEOTIDE SEQUENCE [LARGE SCALE GENOMIC DNA]</scope>
    <source>
        <strain evidence="5">cv. V14167</strain>
    </source>
</reference>
<dbReference type="AlphaFoldDB" id="A0A9C6TKF2"/>
<evidence type="ECO:0000313" key="5">
    <source>
        <dbReference type="Proteomes" id="UP000515211"/>
    </source>
</evidence>
<keyword evidence="1" id="KW-0479">Metal-binding</keyword>
<name>A0A9C6TKF2_ARADU</name>
<keyword evidence="3" id="KW-0862">Zinc</keyword>
<feature type="coiled-coil region" evidence="4">
    <location>
        <begin position="140"/>
        <end position="190"/>
    </location>
</feature>
<dbReference type="GO" id="GO:0004842">
    <property type="term" value="F:ubiquitin-protein transferase activity"/>
    <property type="evidence" value="ECO:0007669"/>
    <property type="project" value="TreeGrafter"/>
</dbReference>
<evidence type="ECO:0000256" key="4">
    <source>
        <dbReference type="SAM" id="Coils"/>
    </source>
</evidence>
<keyword evidence="2" id="KW-0863">Zinc-finger</keyword>
<gene>
    <name evidence="6" type="primary">LOC107483904</name>
</gene>
<dbReference type="KEGG" id="adu:107483904"/>
<organism evidence="5 6">
    <name type="scientific">Arachis duranensis</name>
    <name type="common">Wild peanut</name>
    <dbReference type="NCBI Taxonomy" id="130453"/>
    <lineage>
        <taxon>Eukaryota</taxon>
        <taxon>Viridiplantae</taxon>
        <taxon>Streptophyta</taxon>
        <taxon>Embryophyta</taxon>
        <taxon>Tracheophyta</taxon>
        <taxon>Spermatophyta</taxon>
        <taxon>Magnoliopsida</taxon>
        <taxon>eudicotyledons</taxon>
        <taxon>Gunneridae</taxon>
        <taxon>Pentapetalae</taxon>
        <taxon>rosids</taxon>
        <taxon>fabids</taxon>
        <taxon>Fabales</taxon>
        <taxon>Fabaceae</taxon>
        <taxon>Papilionoideae</taxon>
        <taxon>50 kb inversion clade</taxon>
        <taxon>dalbergioids sensu lato</taxon>
        <taxon>Dalbergieae</taxon>
        <taxon>Pterocarpus clade</taxon>
        <taxon>Arachis</taxon>
    </lineage>
</organism>
<dbReference type="RefSeq" id="XP_052118211.1">
    <property type="nucleotide sequence ID" value="XM_052262251.1"/>
</dbReference>
<dbReference type="GO" id="GO:0008270">
    <property type="term" value="F:zinc ion binding"/>
    <property type="evidence" value="ECO:0007669"/>
    <property type="project" value="UniProtKB-KW"/>
</dbReference>
<sequence>MAVQAQYPSNILFLNRNNGQEGQQAAGLVLDQPILYNNNNGSANSRKRTREATVHSNSNVVMNNNNNHNPLIPFESQPPQLIHLSQLHNNVVSTGLRLSNSTIDQQQLLHGSQSSSSSSLLSLFSQGFASQIKQQRDEIEQFLQAQGEELRRALAEKRQRHYRALLTAAEEVVARRLREKEAEVEKATRRGGASKVPGMRAARGFSCGSAVSALMHLYGMRGALPRVPRLPYTQEFNR</sequence>
<evidence type="ECO:0000313" key="6">
    <source>
        <dbReference type="RefSeq" id="XP_052118211.1"/>
    </source>
</evidence>
<dbReference type="Proteomes" id="UP000515211">
    <property type="component" value="Chromosome 1"/>
</dbReference>
<dbReference type="PANTHER" id="PTHR42647:SF5">
    <property type="entry name" value="SBP (S-RIBONUCLEASE BINDING PROTEIN) FAMILY PROTEIN"/>
    <property type="match status" value="1"/>
</dbReference>
<reference evidence="6" key="2">
    <citation type="submission" date="2025-08" db="UniProtKB">
        <authorList>
            <consortium name="RefSeq"/>
        </authorList>
    </citation>
    <scope>IDENTIFICATION</scope>
    <source>
        <tissue evidence="6">Whole plant</tissue>
    </source>
</reference>
<accession>A0A9C6TKF2</accession>
<dbReference type="GeneID" id="107483904"/>
<keyword evidence="4" id="KW-0175">Coiled coil</keyword>
<proteinExistence type="predicted"/>
<evidence type="ECO:0000256" key="3">
    <source>
        <dbReference type="ARBA" id="ARBA00022833"/>
    </source>
</evidence>
<evidence type="ECO:0000256" key="1">
    <source>
        <dbReference type="ARBA" id="ARBA00022723"/>
    </source>
</evidence>
<dbReference type="PIRSF" id="PIRSF036836">
    <property type="entry name" value="RNase_bind_SBP1"/>
    <property type="match status" value="1"/>
</dbReference>
<protein>
    <submittedName>
        <fullName evidence="6">Uncharacterized protein LOC107483904</fullName>
    </submittedName>
</protein>
<keyword evidence="5" id="KW-1185">Reference proteome</keyword>
<dbReference type="PANTHER" id="PTHR42647">
    <property type="entry name" value="SBP (S-RIBONUCLEASE BINDING PROTEIN) FAMILY PROTEIN"/>
    <property type="match status" value="1"/>
</dbReference>
<evidence type="ECO:0000256" key="2">
    <source>
        <dbReference type="ARBA" id="ARBA00022771"/>
    </source>
</evidence>